<evidence type="ECO:0000256" key="1">
    <source>
        <dbReference type="SAM" id="MobiDB-lite"/>
    </source>
</evidence>
<name>A0A6C0JCH9_9ZZZZ</name>
<sequence length="288" mass="33851">MSYNCDNCNYLTKYSSNYNKHLKTKKHLNNQAKGELSSKIDEVENAKEGTKNIQKHPKTSNKHPKTSNKHPINIQKESEISEYEFGIYNCNYCDRGFTNLSNMRRHELHRCKKRINLESIYKKEMKDLKKDKEQLYKHIEALIKKAGNTTTTNNLNLNSYGKEDLSHITDSFKTNLIKGPFRMIPKMIEAVHFNDKKPENKNISLTNKKENVIKVFKGGKWKYYNKNDIMEELMETNYYLLDSHYEIDHELNGVQKARYSKFQEKYDTGELSKDTKDCINLLLLNGAE</sequence>
<dbReference type="EMBL" id="MN740337">
    <property type="protein sequence ID" value="QHU01314.1"/>
    <property type="molecule type" value="Genomic_DNA"/>
</dbReference>
<dbReference type="InterPro" id="IPR013087">
    <property type="entry name" value="Znf_C2H2_type"/>
</dbReference>
<dbReference type="InterPro" id="IPR036236">
    <property type="entry name" value="Znf_C2H2_sf"/>
</dbReference>
<feature type="compositionally biased region" description="Basic and acidic residues" evidence="1">
    <location>
        <begin position="36"/>
        <end position="50"/>
    </location>
</feature>
<dbReference type="SUPFAM" id="SSF57667">
    <property type="entry name" value="beta-beta-alpha zinc fingers"/>
    <property type="match status" value="1"/>
</dbReference>
<feature type="compositionally biased region" description="Basic residues" evidence="1">
    <location>
        <begin position="53"/>
        <end position="68"/>
    </location>
</feature>
<organism evidence="3">
    <name type="scientific">viral metagenome</name>
    <dbReference type="NCBI Taxonomy" id="1070528"/>
    <lineage>
        <taxon>unclassified sequences</taxon>
        <taxon>metagenomes</taxon>
        <taxon>organismal metagenomes</taxon>
    </lineage>
</organism>
<reference evidence="3" key="1">
    <citation type="journal article" date="2020" name="Nature">
        <title>Giant virus diversity and host interactions through global metagenomics.</title>
        <authorList>
            <person name="Schulz F."/>
            <person name="Roux S."/>
            <person name="Paez-Espino D."/>
            <person name="Jungbluth S."/>
            <person name="Walsh D.A."/>
            <person name="Denef V.J."/>
            <person name="McMahon K.D."/>
            <person name="Konstantinidis K.T."/>
            <person name="Eloe-Fadrosh E.A."/>
            <person name="Kyrpides N.C."/>
            <person name="Woyke T."/>
        </authorList>
    </citation>
    <scope>NUCLEOTIDE SEQUENCE</scope>
    <source>
        <strain evidence="3">GVMAG-M-3300025860-25</strain>
    </source>
</reference>
<dbReference type="PROSITE" id="PS50157">
    <property type="entry name" value="ZINC_FINGER_C2H2_2"/>
    <property type="match status" value="1"/>
</dbReference>
<accession>A0A6C0JCH9</accession>
<evidence type="ECO:0000313" key="3">
    <source>
        <dbReference type="EMBL" id="QHU01314.1"/>
    </source>
</evidence>
<proteinExistence type="predicted"/>
<protein>
    <recommendedName>
        <fullName evidence="2">C2H2-type domain-containing protein</fullName>
    </recommendedName>
</protein>
<feature type="region of interest" description="Disordered" evidence="1">
    <location>
        <begin position="29"/>
        <end position="70"/>
    </location>
</feature>
<evidence type="ECO:0000259" key="2">
    <source>
        <dbReference type="PROSITE" id="PS50157"/>
    </source>
</evidence>
<dbReference type="AlphaFoldDB" id="A0A6C0JCH9"/>
<feature type="domain" description="C2H2-type" evidence="2">
    <location>
        <begin position="88"/>
        <end position="115"/>
    </location>
</feature>
<dbReference type="SMART" id="SM00355">
    <property type="entry name" value="ZnF_C2H2"/>
    <property type="match status" value="2"/>
</dbReference>